<dbReference type="Proteomes" id="UP000606786">
    <property type="component" value="Unassembled WGS sequence"/>
</dbReference>
<comment type="caution">
    <text evidence="1">The sequence shown here is derived from an EMBL/GenBank/DDBJ whole genome shotgun (WGS) entry which is preliminary data.</text>
</comment>
<dbReference type="AlphaFoldDB" id="A0A811VBG1"/>
<dbReference type="EMBL" id="CAJHJT010000056">
    <property type="protein sequence ID" value="CAD7013225.1"/>
    <property type="molecule type" value="Genomic_DNA"/>
</dbReference>
<evidence type="ECO:0000313" key="1">
    <source>
        <dbReference type="EMBL" id="CAD7013225.1"/>
    </source>
</evidence>
<evidence type="ECO:0000313" key="2">
    <source>
        <dbReference type="Proteomes" id="UP000606786"/>
    </source>
</evidence>
<protein>
    <submittedName>
        <fullName evidence="1">(Mediterranean fruit fly) hypothetical protein</fullName>
    </submittedName>
</protein>
<sequence>MEKSETIIWELIFFDGTEHRQVALKVLDNLSANRASKLKLDPEANKVNSH</sequence>
<gene>
    <name evidence="1" type="ORF">CCAP1982_LOCUS21296</name>
</gene>
<name>A0A811VBG1_CERCA</name>
<accession>A0A811VBG1</accession>
<proteinExistence type="predicted"/>
<organism evidence="1 2">
    <name type="scientific">Ceratitis capitata</name>
    <name type="common">Mediterranean fruit fly</name>
    <name type="synonym">Tephritis capitata</name>
    <dbReference type="NCBI Taxonomy" id="7213"/>
    <lineage>
        <taxon>Eukaryota</taxon>
        <taxon>Metazoa</taxon>
        <taxon>Ecdysozoa</taxon>
        <taxon>Arthropoda</taxon>
        <taxon>Hexapoda</taxon>
        <taxon>Insecta</taxon>
        <taxon>Pterygota</taxon>
        <taxon>Neoptera</taxon>
        <taxon>Endopterygota</taxon>
        <taxon>Diptera</taxon>
        <taxon>Brachycera</taxon>
        <taxon>Muscomorpha</taxon>
        <taxon>Tephritoidea</taxon>
        <taxon>Tephritidae</taxon>
        <taxon>Ceratitis</taxon>
        <taxon>Ceratitis</taxon>
    </lineage>
</organism>
<keyword evidence="2" id="KW-1185">Reference proteome</keyword>
<reference evidence="1" key="1">
    <citation type="submission" date="2020-11" db="EMBL/GenBank/DDBJ databases">
        <authorList>
            <person name="Whitehead M."/>
        </authorList>
    </citation>
    <scope>NUCLEOTIDE SEQUENCE</scope>
    <source>
        <strain evidence="1">EGII</strain>
    </source>
</reference>